<dbReference type="Pfam" id="PF05233">
    <property type="entry name" value="PHB_acc"/>
    <property type="match status" value="1"/>
</dbReference>
<sequence length="157" mass="18024">MSAEKRIIKKYPNRRLYDTAISGYITVAEVKQMVLEYNDIEVVDAKTGEDLTRQVLLQILLEEEAGSTPLFSNDVLNQFIRLYGHTSQSMLAPFFEQNMKIFQEWQKRAQAQAKGATPWFNPFAMGGAAPSLAEWQKQLQQQSMQFWQSMGVVPKDK</sequence>
<keyword evidence="4" id="KW-1185">Reference proteome</keyword>
<name>A0A892ZEX5_9NEIS</name>
<dbReference type="KEGG" id="ptes:JQU52_13135"/>
<dbReference type="InterPro" id="IPR007897">
    <property type="entry name" value="PHB_accumulat"/>
</dbReference>
<dbReference type="Pfam" id="PF07879">
    <property type="entry name" value="PHB_acc_N"/>
    <property type="match status" value="1"/>
</dbReference>
<gene>
    <name evidence="3" type="primary">phaR</name>
    <name evidence="3" type="ORF">JQU52_13135</name>
</gene>
<dbReference type="AlphaFoldDB" id="A0A892ZEX5"/>
<dbReference type="InterPro" id="IPR012909">
    <property type="entry name" value="PHA_DNA-bd_N"/>
</dbReference>
<evidence type="ECO:0000259" key="2">
    <source>
        <dbReference type="Pfam" id="PF07879"/>
    </source>
</evidence>
<protein>
    <submittedName>
        <fullName evidence="3">Polyhydroxyalkanoate synthesis repressor PhaR</fullName>
    </submittedName>
</protein>
<dbReference type="EMBL" id="CP069798">
    <property type="protein sequence ID" value="QRQ81621.1"/>
    <property type="molecule type" value="Genomic_DNA"/>
</dbReference>
<dbReference type="Proteomes" id="UP000653156">
    <property type="component" value="Chromosome"/>
</dbReference>
<dbReference type="NCBIfam" id="TIGR01848">
    <property type="entry name" value="PHA_reg_PhaR"/>
    <property type="match status" value="1"/>
</dbReference>
<dbReference type="InterPro" id="IPR010134">
    <property type="entry name" value="PHA_reg_PhaR"/>
</dbReference>
<proteinExistence type="predicted"/>
<evidence type="ECO:0000313" key="4">
    <source>
        <dbReference type="Proteomes" id="UP000653156"/>
    </source>
</evidence>
<feature type="domain" description="PHA accumulation regulator DNA-binding N-terminal" evidence="2">
    <location>
        <begin position="7"/>
        <end position="65"/>
    </location>
</feature>
<feature type="domain" description="PHB accumulation regulatory" evidence="1">
    <location>
        <begin position="71"/>
        <end position="108"/>
    </location>
</feature>
<evidence type="ECO:0000259" key="1">
    <source>
        <dbReference type="Pfam" id="PF05233"/>
    </source>
</evidence>
<accession>A0A892ZEX5</accession>
<dbReference type="RefSeq" id="WP_230338917.1">
    <property type="nucleotide sequence ID" value="NZ_CP069798.1"/>
</dbReference>
<evidence type="ECO:0000313" key="3">
    <source>
        <dbReference type="EMBL" id="QRQ81621.1"/>
    </source>
</evidence>
<reference evidence="3" key="1">
    <citation type="submission" date="2021-02" db="EMBL/GenBank/DDBJ databases">
        <title>Neisseriaceae sp. 26B isolated from the cloaca of a Common Toad-headed Turtle (Mesoclemmys nasuta).</title>
        <authorList>
            <person name="Spergser J."/>
            <person name="Busse H.-J."/>
        </authorList>
    </citation>
    <scope>NUCLEOTIDE SEQUENCE</scope>
    <source>
        <strain evidence="3">26B</strain>
    </source>
</reference>
<organism evidence="3 4">
    <name type="scientific">Paralysiella testudinis</name>
    <dbReference type="NCBI Taxonomy" id="2809020"/>
    <lineage>
        <taxon>Bacteria</taxon>
        <taxon>Pseudomonadati</taxon>
        <taxon>Pseudomonadota</taxon>
        <taxon>Betaproteobacteria</taxon>
        <taxon>Neisseriales</taxon>
        <taxon>Neisseriaceae</taxon>
        <taxon>Paralysiella</taxon>
    </lineage>
</organism>
<dbReference type="GO" id="GO:0006355">
    <property type="term" value="P:regulation of DNA-templated transcription"/>
    <property type="evidence" value="ECO:0007669"/>
    <property type="project" value="InterPro"/>
</dbReference>